<evidence type="ECO:0000256" key="1">
    <source>
        <dbReference type="SAM" id="Coils"/>
    </source>
</evidence>
<reference evidence="2" key="1">
    <citation type="submission" date="2022-07" db="EMBL/GenBank/DDBJ databases">
        <title>Bombella genomes.</title>
        <authorList>
            <person name="Harer L."/>
            <person name="Styblova S."/>
            <person name="Ehrmann M."/>
        </authorList>
    </citation>
    <scope>NUCLEOTIDE SEQUENCE</scope>
    <source>
        <strain evidence="2">TMW 2.2543</strain>
    </source>
</reference>
<sequence>MKASDLPTKITVPFAQNAGLAYRRDIPLQSSDTGAASFMLGFPALTFQPTSAGGTPPDGRDMNGILYALSAVARSWCAGITLTFDPSFAHDVGGYPLGAVLRSATDPTILLISQQDNNMTDPSTDHNSTFWRAIGNNGELTNTLNDLTRKMDSLTGNLDGKINRSGDSMSGNLLSARGNSFLEIGSQNGRPMRMEAFTTVTDKGQPVTFPNSFSGPPVSIIINALEADWDCAAAQGTWTASGFTMSTWSSNTANRPQHVSVMAIGPA</sequence>
<keyword evidence="1" id="KW-0175">Coiled coil</keyword>
<gene>
    <name evidence="2" type="ORF">NQF86_00270</name>
</gene>
<dbReference type="RefSeq" id="WP_266115631.1">
    <property type="nucleotide sequence ID" value="NZ_JANIDY010000001.1"/>
</dbReference>
<feature type="coiled-coil region" evidence="1">
    <location>
        <begin position="137"/>
        <end position="164"/>
    </location>
</feature>
<evidence type="ECO:0000313" key="3">
    <source>
        <dbReference type="Proteomes" id="UP001165576"/>
    </source>
</evidence>
<dbReference type="EMBL" id="JANIDY010000001">
    <property type="protein sequence ID" value="MCX5617107.1"/>
    <property type="molecule type" value="Genomic_DNA"/>
</dbReference>
<organism evidence="2 3">
    <name type="scientific">Bombella pluederhausensis</name>
    <dbReference type="NCBI Taxonomy" id="2967336"/>
    <lineage>
        <taxon>Bacteria</taxon>
        <taxon>Pseudomonadati</taxon>
        <taxon>Pseudomonadota</taxon>
        <taxon>Alphaproteobacteria</taxon>
        <taxon>Acetobacterales</taxon>
        <taxon>Acetobacteraceae</taxon>
        <taxon>Bombella</taxon>
    </lineage>
</organism>
<evidence type="ECO:0008006" key="4">
    <source>
        <dbReference type="Google" id="ProtNLM"/>
    </source>
</evidence>
<comment type="caution">
    <text evidence="2">The sequence shown here is derived from an EMBL/GenBank/DDBJ whole genome shotgun (WGS) entry which is preliminary data.</text>
</comment>
<evidence type="ECO:0000313" key="2">
    <source>
        <dbReference type="EMBL" id="MCX5617107.1"/>
    </source>
</evidence>
<protein>
    <recommendedName>
        <fullName evidence="4">Tail fiber protein</fullName>
    </recommendedName>
</protein>
<keyword evidence="3" id="KW-1185">Reference proteome</keyword>
<dbReference type="Proteomes" id="UP001165576">
    <property type="component" value="Unassembled WGS sequence"/>
</dbReference>
<accession>A0ABT3WDF8</accession>
<name>A0ABT3WDF8_9PROT</name>
<proteinExistence type="predicted"/>